<sequence>MEFDFLPNLPKSNLDDRTFKDLVDECILRIPRYCPEWTNYNASDPGITLVELFAWLTDQMLLRFNQVPRRNYVAFLELLGIRLQPPAPARTEVTLYLAAALPSLYQIPAGKEVATERTETEEAIVFTTDQPLSIGVPRIRHFLTAETLEERPQLLRDRFSNLWTQASNGSWEGREQPVFSDRPQQGNCFYLVFEPDQPLEGNVLAITLRGRPAGSTGINPDRPPRHWEAWNGIRWQPILRRNADDGTRGFSFDDVSQQQELNAVREADVILHLPQHWPSTYFSTYQGRWLRCVYTEPHTVQSGYSSSPTFMGLATRSIGGTVNASQCTLVQDELLGESDGTPGQTFQLQSRPILPRLAEEHLLVTPPLGLPQVWQEVSNFAESGSEDRHYTIDSLTGQLQFGPLIREPAQLKEQTQIRAQTQQGNGIYLGGEPAAMQVMERQYGAIPPRGSVIRMVAYRTGGGRRGNVQAGTLRILKSAIPYVASVVNHEAARNGADAESLEDAVIRVPKLLRTRDRAVTPEDFELLTLQAGDGAVAQVRCPARQTGGATNGVVNLFIVPQADISGIERGQGISPDQLALSPPLQEKILAYLDERRLLGIQVRLQEPEYVGVAVQTEVGLEPEYNNPQSRQEILRRLQVSLYQFLNPLTGGVKGEGWSFGCPVYTSDIIALFQRTPGVRYLGTVLLFELRKQGQTWVRSLASNGLVAPGSHGLICSWADEHLRSGHAISLI</sequence>
<gene>
    <name evidence="1" type="ORF">KME25_18540</name>
</gene>
<dbReference type="Proteomes" id="UP000753908">
    <property type="component" value="Unassembled WGS sequence"/>
</dbReference>
<protein>
    <submittedName>
        <fullName evidence="1">Baseplate assembly protein</fullName>
    </submittedName>
</protein>
<evidence type="ECO:0000313" key="1">
    <source>
        <dbReference type="EMBL" id="MBW4546422.1"/>
    </source>
</evidence>
<reference evidence="1" key="2">
    <citation type="journal article" date="2022" name="Microbiol. Resour. Announc.">
        <title>Metagenome Sequencing to Explore Phylogenomics of Terrestrial Cyanobacteria.</title>
        <authorList>
            <person name="Ward R.D."/>
            <person name="Stajich J.E."/>
            <person name="Johansen J.R."/>
            <person name="Huntemann M."/>
            <person name="Clum A."/>
            <person name="Foster B."/>
            <person name="Foster B."/>
            <person name="Roux S."/>
            <person name="Palaniappan K."/>
            <person name="Varghese N."/>
            <person name="Mukherjee S."/>
            <person name="Reddy T.B.K."/>
            <person name="Daum C."/>
            <person name="Copeland A."/>
            <person name="Chen I.A."/>
            <person name="Ivanova N.N."/>
            <person name="Kyrpides N.C."/>
            <person name="Shapiro N."/>
            <person name="Eloe-Fadrosh E.A."/>
            <person name="Pietrasiak N."/>
        </authorList>
    </citation>
    <scope>NUCLEOTIDE SEQUENCE</scope>
    <source>
        <strain evidence="1">CPER-KK1</strain>
    </source>
</reference>
<comment type="caution">
    <text evidence="1">The sequence shown here is derived from an EMBL/GenBank/DDBJ whole genome shotgun (WGS) entry which is preliminary data.</text>
</comment>
<proteinExistence type="predicted"/>
<dbReference type="NCBIfam" id="TIGR02243">
    <property type="entry name" value="putative baseplate assembly protein"/>
    <property type="match status" value="1"/>
</dbReference>
<dbReference type="InterPro" id="IPR011749">
    <property type="entry name" value="CHP02243"/>
</dbReference>
<dbReference type="EMBL" id="JAHHIF010000025">
    <property type="protein sequence ID" value="MBW4546422.1"/>
    <property type="molecule type" value="Genomic_DNA"/>
</dbReference>
<accession>A0A951PNQ6</accession>
<evidence type="ECO:0000313" key="2">
    <source>
        <dbReference type="Proteomes" id="UP000753908"/>
    </source>
</evidence>
<reference evidence="1" key="1">
    <citation type="submission" date="2021-05" db="EMBL/GenBank/DDBJ databases">
        <authorList>
            <person name="Pietrasiak N."/>
            <person name="Ward R."/>
            <person name="Stajich J.E."/>
            <person name="Kurbessoian T."/>
        </authorList>
    </citation>
    <scope>NUCLEOTIDE SEQUENCE</scope>
    <source>
        <strain evidence="1">CPER-KK1</strain>
    </source>
</reference>
<dbReference type="AlphaFoldDB" id="A0A951PNQ6"/>
<organism evidence="1 2">
    <name type="scientific">Symplocastrum torsivum CPER-KK1</name>
    <dbReference type="NCBI Taxonomy" id="450513"/>
    <lineage>
        <taxon>Bacteria</taxon>
        <taxon>Bacillati</taxon>
        <taxon>Cyanobacteriota</taxon>
        <taxon>Cyanophyceae</taxon>
        <taxon>Oscillatoriophycideae</taxon>
        <taxon>Oscillatoriales</taxon>
        <taxon>Microcoleaceae</taxon>
        <taxon>Symplocastrum</taxon>
    </lineage>
</organism>
<name>A0A951PNQ6_9CYAN</name>